<dbReference type="CDD" id="cd17360">
    <property type="entry name" value="MFS_HMIT_like"/>
    <property type="match status" value="1"/>
</dbReference>
<evidence type="ECO:0000256" key="8">
    <source>
        <dbReference type="ARBA" id="ARBA00023136"/>
    </source>
</evidence>
<dbReference type="NCBIfam" id="TIGR00879">
    <property type="entry name" value="SP"/>
    <property type="match status" value="1"/>
</dbReference>
<feature type="transmembrane region" description="Helical" evidence="17">
    <location>
        <begin position="505"/>
        <end position="523"/>
    </location>
</feature>
<keyword evidence="3 15" id="KW-0813">Transport</keyword>
<protein>
    <recommendedName>
        <fullName evidence="12">Proton myo-inositol cotransporter</fullName>
    </recommendedName>
    <alternativeName>
        <fullName evidence="14">H(+)-myo-inositol symporter</fullName>
    </alternativeName>
    <alternativeName>
        <fullName evidence="13">Solute carrier family 2 member 13</fullName>
    </alternativeName>
</protein>
<dbReference type="InterPro" id="IPR020846">
    <property type="entry name" value="MFS_dom"/>
</dbReference>
<dbReference type="GO" id="GO:0005366">
    <property type="term" value="F:myo-inositol:proton symporter activity"/>
    <property type="evidence" value="ECO:0007669"/>
    <property type="project" value="TreeGrafter"/>
</dbReference>
<feature type="transmembrane region" description="Helical" evidence="17">
    <location>
        <begin position="137"/>
        <end position="158"/>
    </location>
</feature>
<evidence type="ECO:0000256" key="9">
    <source>
        <dbReference type="ARBA" id="ARBA00023180"/>
    </source>
</evidence>
<sequence length="616" mass="66665">MGNLMSSRRQKDGEESLIGPSSSGDAASSEDILDRDPSTPVFVYVLAFFSALGGFLFGYDTGVVSGAMLLLKKEMNLNTLWQELLVSSTVGAAALSALSGGSLNGWLGRKICILIASFIFSIGGIILSLAPDKVVLLVGRITVGLGIGIASMTVPVYIAEVSPSHMRGQLVTINSLFITGGQFIASVIDGAFSYMSHDGWRYMLGLSVVPAALQFVGFFFLPESPRWLLQKGRSQEAHQVLSRIRGGQNVDEEYDTIRTSIEEEEKEAGGGGVVILRILRHGPTRRALVVGCGLQMFQQLSGINTVMYYSATILQMAGVRDDKQAIWLAAATSATNFVFTLVGVWLVERVGRRKLTLGSLIGTGLSLSVLAVGFLLSAQNSPSITLHPVDPHNSTCRLYESCEFCMLDPDCGFCYRENGTRVYESSCISVSQESIDHAAWGRCSNLTEAAGGPIWAYNYCPTTYSWIVMMGLILYLAFFAPGMGTMPWTVNSEIYPLWARSTGNACSAGVNWSFNVLVSLTFLHVTEFLTYYGAFFMYTGLVVLGILFVQGCLPETQGLQLEDIENLFTGPLCSCGASSPNDSRHVHYIRQSSESNYGAMGSDNAIAFITVSTALR</sequence>
<dbReference type="InterPro" id="IPR050814">
    <property type="entry name" value="Myo-inositol_Transporter"/>
</dbReference>
<feature type="transmembrane region" description="Helical" evidence="17">
    <location>
        <begin position="325"/>
        <end position="347"/>
    </location>
</feature>
<dbReference type="PROSITE" id="PS00216">
    <property type="entry name" value="SUGAR_TRANSPORT_1"/>
    <property type="match status" value="1"/>
</dbReference>
<feature type="transmembrane region" description="Helical" evidence="17">
    <location>
        <begin position="79"/>
        <end position="99"/>
    </location>
</feature>
<keyword evidence="4" id="KW-1003">Cell membrane</keyword>
<feature type="transmembrane region" description="Helical" evidence="17">
    <location>
        <begin position="111"/>
        <end position="131"/>
    </location>
</feature>
<dbReference type="EMBL" id="CAWUFR010000017">
    <property type="protein sequence ID" value="CAK6954545.1"/>
    <property type="molecule type" value="Genomic_DNA"/>
</dbReference>
<dbReference type="AlphaFoldDB" id="A0AAV1N614"/>
<reference evidence="19 20" key="1">
    <citation type="submission" date="2024-01" db="EMBL/GenBank/DDBJ databases">
        <authorList>
            <person name="Alioto T."/>
            <person name="Alioto T."/>
            <person name="Gomez Garrido J."/>
        </authorList>
    </citation>
    <scope>NUCLEOTIDE SEQUENCE [LARGE SCALE GENOMIC DNA]</scope>
</reference>
<comment type="caution">
    <text evidence="19">The sequence shown here is derived from an EMBL/GenBank/DDBJ whole genome shotgun (WGS) entry which is preliminary data.</text>
</comment>
<dbReference type="Gene3D" id="1.20.1250.20">
    <property type="entry name" value="MFS general substrate transporter like domains"/>
    <property type="match status" value="2"/>
</dbReference>
<evidence type="ECO:0000313" key="19">
    <source>
        <dbReference type="EMBL" id="CAK6954545.1"/>
    </source>
</evidence>
<feature type="transmembrane region" description="Helical" evidence="17">
    <location>
        <begin position="529"/>
        <end position="549"/>
    </location>
</feature>
<evidence type="ECO:0000256" key="15">
    <source>
        <dbReference type="RuleBase" id="RU003346"/>
    </source>
</evidence>
<dbReference type="GO" id="GO:0016324">
    <property type="term" value="C:apical plasma membrane"/>
    <property type="evidence" value="ECO:0007669"/>
    <property type="project" value="TreeGrafter"/>
</dbReference>
<dbReference type="FunFam" id="1.20.1250.20:FF:000177">
    <property type="entry name" value="proton myo-inositol cotransporter isoform X1"/>
    <property type="match status" value="1"/>
</dbReference>
<feature type="transmembrane region" description="Helical" evidence="17">
    <location>
        <begin position="359"/>
        <end position="378"/>
    </location>
</feature>
<keyword evidence="9" id="KW-0325">Glycoprotein</keyword>
<comment type="function">
    <text evidence="11">H(+)-myo-inositol cotransporter. Can also transport related stereoisomers.</text>
</comment>
<evidence type="ECO:0000256" key="14">
    <source>
        <dbReference type="ARBA" id="ARBA00081308"/>
    </source>
</evidence>
<keyword evidence="20" id="KW-1185">Reference proteome</keyword>
<dbReference type="Pfam" id="PF00083">
    <property type="entry name" value="Sugar_tr"/>
    <property type="match status" value="2"/>
</dbReference>
<dbReference type="InterPro" id="IPR005829">
    <property type="entry name" value="Sugar_transporter_CS"/>
</dbReference>
<keyword evidence="5" id="KW-0597">Phosphoprotein</keyword>
<feature type="region of interest" description="Disordered" evidence="16">
    <location>
        <begin position="1"/>
        <end position="32"/>
    </location>
</feature>
<comment type="subcellular location">
    <subcellularLocation>
        <location evidence="1">Cell membrane</location>
        <topology evidence="1">Multi-pass membrane protein</topology>
    </subcellularLocation>
</comment>
<dbReference type="PROSITE" id="PS50850">
    <property type="entry name" value="MFS"/>
    <property type="match status" value="1"/>
</dbReference>
<comment type="similarity">
    <text evidence="2 15">Belongs to the major facilitator superfamily. Sugar transporter (TC 2.A.1.1) family.</text>
</comment>
<dbReference type="SUPFAM" id="SSF103473">
    <property type="entry name" value="MFS general substrate transporter"/>
    <property type="match status" value="2"/>
</dbReference>
<comment type="catalytic activity">
    <reaction evidence="10">
        <text>myo-inositol(out) + H(+)(out) = myo-inositol(in) + H(+)(in)</text>
        <dbReference type="Rhea" id="RHEA:60364"/>
        <dbReference type="ChEBI" id="CHEBI:15378"/>
        <dbReference type="ChEBI" id="CHEBI:17268"/>
    </reaction>
</comment>
<evidence type="ECO:0000256" key="13">
    <source>
        <dbReference type="ARBA" id="ARBA00080163"/>
    </source>
</evidence>
<evidence type="ECO:0000313" key="20">
    <source>
        <dbReference type="Proteomes" id="UP001314229"/>
    </source>
</evidence>
<evidence type="ECO:0000256" key="4">
    <source>
        <dbReference type="ARBA" id="ARBA00022475"/>
    </source>
</evidence>
<dbReference type="Proteomes" id="UP001314229">
    <property type="component" value="Unassembled WGS sequence"/>
</dbReference>
<evidence type="ECO:0000256" key="7">
    <source>
        <dbReference type="ARBA" id="ARBA00022989"/>
    </source>
</evidence>
<evidence type="ECO:0000256" key="11">
    <source>
        <dbReference type="ARBA" id="ARBA00056971"/>
    </source>
</evidence>
<dbReference type="PANTHER" id="PTHR48020:SF12">
    <property type="entry name" value="PROTON MYO-INOSITOL COTRANSPORTER"/>
    <property type="match status" value="1"/>
</dbReference>
<accession>A0AAV1N614</accession>
<feature type="transmembrane region" description="Helical" evidence="17">
    <location>
        <begin position="200"/>
        <end position="221"/>
    </location>
</feature>
<evidence type="ECO:0000256" key="12">
    <source>
        <dbReference type="ARBA" id="ARBA00068966"/>
    </source>
</evidence>
<organism evidence="19 20">
    <name type="scientific">Scomber scombrus</name>
    <name type="common">Atlantic mackerel</name>
    <name type="synonym">Scomber vernalis</name>
    <dbReference type="NCBI Taxonomy" id="13677"/>
    <lineage>
        <taxon>Eukaryota</taxon>
        <taxon>Metazoa</taxon>
        <taxon>Chordata</taxon>
        <taxon>Craniata</taxon>
        <taxon>Vertebrata</taxon>
        <taxon>Euteleostomi</taxon>
        <taxon>Actinopterygii</taxon>
        <taxon>Neopterygii</taxon>
        <taxon>Teleostei</taxon>
        <taxon>Neoteleostei</taxon>
        <taxon>Acanthomorphata</taxon>
        <taxon>Pelagiaria</taxon>
        <taxon>Scombriformes</taxon>
        <taxon>Scombridae</taxon>
        <taxon>Scomber</taxon>
    </lineage>
</organism>
<evidence type="ECO:0000256" key="3">
    <source>
        <dbReference type="ARBA" id="ARBA00022448"/>
    </source>
</evidence>
<evidence type="ECO:0000256" key="10">
    <source>
        <dbReference type="ARBA" id="ARBA00049119"/>
    </source>
</evidence>
<feature type="transmembrane region" description="Helical" evidence="17">
    <location>
        <begin position="170"/>
        <end position="188"/>
    </location>
</feature>
<dbReference type="PANTHER" id="PTHR48020">
    <property type="entry name" value="PROTON MYO-INOSITOL COTRANSPORTER"/>
    <property type="match status" value="1"/>
</dbReference>
<evidence type="ECO:0000256" key="6">
    <source>
        <dbReference type="ARBA" id="ARBA00022692"/>
    </source>
</evidence>
<evidence type="ECO:0000256" key="16">
    <source>
        <dbReference type="SAM" id="MobiDB-lite"/>
    </source>
</evidence>
<feature type="transmembrane region" description="Helical" evidence="17">
    <location>
        <begin position="464"/>
        <end position="484"/>
    </location>
</feature>
<evidence type="ECO:0000256" key="17">
    <source>
        <dbReference type="SAM" id="Phobius"/>
    </source>
</evidence>
<evidence type="ECO:0000259" key="18">
    <source>
        <dbReference type="PROSITE" id="PS50850"/>
    </source>
</evidence>
<dbReference type="InterPro" id="IPR003663">
    <property type="entry name" value="Sugar/inositol_transpt"/>
</dbReference>
<keyword evidence="8 17" id="KW-0472">Membrane</keyword>
<evidence type="ECO:0000256" key="1">
    <source>
        <dbReference type="ARBA" id="ARBA00004651"/>
    </source>
</evidence>
<keyword evidence="6 17" id="KW-0812">Transmembrane</keyword>
<dbReference type="InterPro" id="IPR036259">
    <property type="entry name" value="MFS_trans_sf"/>
</dbReference>
<feature type="domain" description="Major facilitator superfamily (MFS) profile" evidence="18">
    <location>
        <begin position="46"/>
        <end position="557"/>
    </location>
</feature>
<evidence type="ECO:0000256" key="5">
    <source>
        <dbReference type="ARBA" id="ARBA00022553"/>
    </source>
</evidence>
<dbReference type="FunFam" id="1.20.1250.20:FF:000105">
    <property type="entry name" value="proton myo-inositol cotransporter isoform X1"/>
    <property type="match status" value="1"/>
</dbReference>
<proteinExistence type="inferred from homology"/>
<dbReference type="PRINTS" id="PR00171">
    <property type="entry name" value="SUGRTRNSPORT"/>
</dbReference>
<gene>
    <name evidence="19" type="ORF">FSCOSCO3_A024973</name>
</gene>
<evidence type="ECO:0000256" key="2">
    <source>
        <dbReference type="ARBA" id="ARBA00010992"/>
    </source>
</evidence>
<keyword evidence="7 17" id="KW-1133">Transmembrane helix</keyword>
<name>A0AAV1N614_SCOSC</name>
<dbReference type="InterPro" id="IPR005828">
    <property type="entry name" value="MFS_sugar_transport-like"/>
</dbReference>
<feature type="transmembrane region" description="Helical" evidence="17">
    <location>
        <begin position="41"/>
        <end position="59"/>
    </location>
</feature>